<evidence type="ECO:0000313" key="2">
    <source>
        <dbReference type="EMBL" id="KAF2669959.1"/>
    </source>
</evidence>
<dbReference type="AlphaFoldDB" id="A0A6A6UCG2"/>
<feature type="compositionally biased region" description="Low complexity" evidence="1">
    <location>
        <begin position="180"/>
        <end position="193"/>
    </location>
</feature>
<name>A0A6A6UCG2_9PEZI</name>
<dbReference type="EMBL" id="MU004234">
    <property type="protein sequence ID" value="KAF2669959.1"/>
    <property type="molecule type" value="Genomic_DNA"/>
</dbReference>
<sequence length="207" mass="22955">MDSNKWAWIDWCDRRRPVQIGQWQQKMEQWNKGENGHSGIQVIFQKPEWITGAVGGAARGSHGASTSHVYFHLLLDLYLPTYIAYPSWFLTRAGRLPAAYLGVQRSHRRANFRRLLHFIPSTPRANPQSTIRPANIRSAPPIQSPVATDQRPQRQAQRPATSHTSLPTTASPITLPANPPTSSSIPSILNPNPGLNISTIISSTASP</sequence>
<keyword evidence="3" id="KW-1185">Reference proteome</keyword>
<accession>A0A6A6UCG2</accession>
<reference evidence="2" key="1">
    <citation type="journal article" date="2020" name="Stud. Mycol.">
        <title>101 Dothideomycetes genomes: a test case for predicting lifestyles and emergence of pathogens.</title>
        <authorList>
            <person name="Haridas S."/>
            <person name="Albert R."/>
            <person name="Binder M."/>
            <person name="Bloem J."/>
            <person name="Labutti K."/>
            <person name="Salamov A."/>
            <person name="Andreopoulos B."/>
            <person name="Baker S."/>
            <person name="Barry K."/>
            <person name="Bills G."/>
            <person name="Bluhm B."/>
            <person name="Cannon C."/>
            <person name="Castanera R."/>
            <person name="Culley D."/>
            <person name="Daum C."/>
            <person name="Ezra D."/>
            <person name="Gonzalez J."/>
            <person name="Henrissat B."/>
            <person name="Kuo A."/>
            <person name="Liang C."/>
            <person name="Lipzen A."/>
            <person name="Lutzoni F."/>
            <person name="Magnuson J."/>
            <person name="Mondo S."/>
            <person name="Nolan M."/>
            <person name="Ohm R."/>
            <person name="Pangilinan J."/>
            <person name="Park H.-J."/>
            <person name="Ramirez L."/>
            <person name="Alfaro M."/>
            <person name="Sun H."/>
            <person name="Tritt A."/>
            <person name="Yoshinaga Y."/>
            <person name="Zwiers L.-H."/>
            <person name="Turgeon B."/>
            <person name="Goodwin S."/>
            <person name="Spatafora J."/>
            <person name="Crous P."/>
            <person name="Grigoriev I."/>
        </authorList>
    </citation>
    <scope>NUCLEOTIDE SEQUENCE</scope>
    <source>
        <strain evidence="2">CBS 115976</strain>
    </source>
</reference>
<protein>
    <submittedName>
        <fullName evidence="2">Uncharacterized protein</fullName>
    </submittedName>
</protein>
<feature type="compositionally biased region" description="Polar residues" evidence="1">
    <location>
        <begin position="161"/>
        <end position="172"/>
    </location>
</feature>
<evidence type="ECO:0000256" key="1">
    <source>
        <dbReference type="SAM" id="MobiDB-lite"/>
    </source>
</evidence>
<organism evidence="2 3">
    <name type="scientific">Microthyrium microscopicum</name>
    <dbReference type="NCBI Taxonomy" id="703497"/>
    <lineage>
        <taxon>Eukaryota</taxon>
        <taxon>Fungi</taxon>
        <taxon>Dikarya</taxon>
        <taxon>Ascomycota</taxon>
        <taxon>Pezizomycotina</taxon>
        <taxon>Dothideomycetes</taxon>
        <taxon>Dothideomycetes incertae sedis</taxon>
        <taxon>Microthyriales</taxon>
        <taxon>Microthyriaceae</taxon>
        <taxon>Microthyrium</taxon>
    </lineage>
</organism>
<evidence type="ECO:0000313" key="3">
    <source>
        <dbReference type="Proteomes" id="UP000799302"/>
    </source>
</evidence>
<dbReference type="Proteomes" id="UP000799302">
    <property type="component" value="Unassembled WGS sequence"/>
</dbReference>
<feature type="region of interest" description="Disordered" evidence="1">
    <location>
        <begin position="121"/>
        <end position="194"/>
    </location>
</feature>
<proteinExistence type="predicted"/>
<feature type="compositionally biased region" description="Polar residues" evidence="1">
    <location>
        <begin position="123"/>
        <end position="132"/>
    </location>
</feature>
<gene>
    <name evidence="2" type="ORF">BT63DRAFT_454139</name>
</gene>